<accession>A6TMV0</accession>
<dbReference type="STRING" id="293826.Amet_1315"/>
<evidence type="ECO:0000313" key="3">
    <source>
        <dbReference type="Proteomes" id="UP000001572"/>
    </source>
</evidence>
<dbReference type="Proteomes" id="UP000001572">
    <property type="component" value="Chromosome"/>
</dbReference>
<reference evidence="3" key="1">
    <citation type="journal article" date="2016" name="Genome Announc.">
        <title>Complete genome sequence of Alkaliphilus metalliredigens strain QYMF, an alkaliphilic and metal-reducing bacterium isolated from borax-contaminated leachate ponds.</title>
        <authorList>
            <person name="Hwang C."/>
            <person name="Copeland A."/>
            <person name="Lucas S."/>
            <person name="Lapidus A."/>
            <person name="Barry K."/>
            <person name="Detter J.C."/>
            <person name="Glavina Del Rio T."/>
            <person name="Hammon N."/>
            <person name="Israni S."/>
            <person name="Dalin E."/>
            <person name="Tice H."/>
            <person name="Pitluck S."/>
            <person name="Chertkov O."/>
            <person name="Brettin T."/>
            <person name="Bruce D."/>
            <person name="Han C."/>
            <person name="Schmutz J."/>
            <person name="Larimer F."/>
            <person name="Land M.L."/>
            <person name="Hauser L."/>
            <person name="Kyrpides N."/>
            <person name="Mikhailova N."/>
            <person name="Ye Q."/>
            <person name="Zhou J."/>
            <person name="Richardson P."/>
            <person name="Fields M.W."/>
        </authorList>
    </citation>
    <scope>NUCLEOTIDE SEQUENCE [LARGE SCALE GENOMIC DNA]</scope>
    <source>
        <strain evidence="3">QYMF</strain>
    </source>
</reference>
<dbReference type="PANTHER" id="PTHR46889:SF4">
    <property type="entry name" value="TRANSPOSASE INSO FOR INSERTION SEQUENCE ELEMENT IS911B-RELATED"/>
    <property type="match status" value="1"/>
</dbReference>
<dbReference type="eggNOG" id="COG2801">
    <property type="taxonomic scope" value="Bacteria"/>
</dbReference>
<dbReference type="Pfam" id="PF13276">
    <property type="entry name" value="HTH_21"/>
    <property type="match status" value="1"/>
</dbReference>
<dbReference type="AlphaFoldDB" id="A6TMV0"/>
<keyword evidence="3" id="KW-1185">Reference proteome</keyword>
<dbReference type="EMBL" id="CP000724">
    <property type="protein sequence ID" value="ABR47518.1"/>
    <property type="molecule type" value="Genomic_DNA"/>
</dbReference>
<proteinExistence type="predicted"/>
<evidence type="ECO:0000313" key="2">
    <source>
        <dbReference type="EMBL" id="ABR47518.1"/>
    </source>
</evidence>
<name>A6TMV0_ALKMQ</name>
<evidence type="ECO:0000259" key="1">
    <source>
        <dbReference type="Pfam" id="PF13276"/>
    </source>
</evidence>
<sequence>MLKIIGVSTTGYYSFKKRKPSKQSIRKQEVKKEIVEIYNESKQIYGAPKITETLLSRGHTIAEKTVGNYMREEGIKAIWVTRYVRTTIAPDFDTKLKNILNREFNPTSPNTIWVTDYPDVGIRLILLTLKPLQALFI</sequence>
<dbReference type="InterPro" id="IPR050900">
    <property type="entry name" value="Transposase_IS3/IS150/IS904"/>
</dbReference>
<protein>
    <recommendedName>
        <fullName evidence="1">HTH-like domain-containing protein</fullName>
    </recommendedName>
</protein>
<organism evidence="2 3">
    <name type="scientific">Alkaliphilus metalliredigens (strain QYMF)</name>
    <dbReference type="NCBI Taxonomy" id="293826"/>
    <lineage>
        <taxon>Bacteria</taxon>
        <taxon>Bacillati</taxon>
        <taxon>Bacillota</taxon>
        <taxon>Clostridia</taxon>
        <taxon>Peptostreptococcales</taxon>
        <taxon>Natronincolaceae</taxon>
        <taxon>Alkaliphilus</taxon>
    </lineage>
</organism>
<dbReference type="KEGG" id="amt:Amet_1315"/>
<dbReference type="InterPro" id="IPR025948">
    <property type="entry name" value="HTH-like_dom"/>
</dbReference>
<dbReference type="RefSeq" id="WP_012062559.1">
    <property type="nucleotide sequence ID" value="NC_009633.1"/>
</dbReference>
<gene>
    <name evidence="2" type="ordered locus">Amet_1315</name>
</gene>
<dbReference type="PANTHER" id="PTHR46889">
    <property type="entry name" value="TRANSPOSASE INSF FOR INSERTION SEQUENCE IS3B-RELATED"/>
    <property type="match status" value="1"/>
</dbReference>
<dbReference type="HOGENOM" id="CLU_027402_21_9_9"/>
<feature type="domain" description="HTH-like" evidence="1">
    <location>
        <begin position="27"/>
        <end position="82"/>
    </location>
</feature>